<proteinExistence type="predicted"/>
<dbReference type="EMBL" id="JAVHJL010000012">
    <property type="protein sequence ID" value="KAK6495880.1"/>
    <property type="molecule type" value="Genomic_DNA"/>
</dbReference>
<accession>A0AAV9VXT7</accession>
<reference evidence="1 2" key="1">
    <citation type="submission" date="2023-08" db="EMBL/GenBank/DDBJ databases">
        <authorList>
            <person name="Palmer J.M."/>
        </authorList>
    </citation>
    <scope>NUCLEOTIDE SEQUENCE [LARGE SCALE GENOMIC DNA]</scope>
    <source>
        <strain evidence="1 2">TWF481</strain>
    </source>
</reference>
<dbReference type="AlphaFoldDB" id="A0AAV9VXT7"/>
<sequence>MFIPDWDNYKNYRSYYEDKDRYKMAREASKGLIFINHMYQSGYEFSFAAAVFISRKLWDIESLYENSANLNVPLCQVPPYRDPRDEPLIFYDENFKLGIRLNNIGSIMLPSGGRSYRQIRTRIVAGVGPCLAKYFLVLILNI</sequence>
<name>A0AAV9VXT7_9PEZI</name>
<dbReference type="Proteomes" id="UP001370758">
    <property type="component" value="Unassembled WGS sequence"/>
</dbReference>
<comment type="caution">
    <text evidence="1">The sequence shown here is derived from an EMBL/GenBank/DDBJ whole genome shotgun (WGS) entry which is preliminary data.</text>
</comment>
<keyword evidence="2" id="KW-1185">Reference proteome</keyword>
<gene>
    <name evidence="1" type="ORF">TWF481_002925</name>
</gene>
<evidence type="ECO:0000313" key="1">
    <source>
        <dbReference type="EMBL" id="KAK6495880.1"/>
    </source>
</evidence>
<protein>
    <submittedName>
        <fullName evidence="1">Uncharacterized protein</fullName>
    </submittedName>
</protein>
<organism evidence="1 2">
    <name type="scientific">Arthrobotrys musiformis</name>
    <dbReference type="NCBI Taxonomy" id="47236"/>
    <lineage>
        <taxon>Eukaryota</taxon>
        <taxon>Fungi</taxon>
        <taxon>Dikarya</taxon>
        <taxon>Ascomycota</taxon>
        <taxon>Pezizomycotina</taxon>
        <taxon>Orbiliomycetes</taxon>
        <taxon>Orbiliales</taxon>
        <taxon>Orbiliaceae</taxon>
        <taxon>Arthrobotrys</taxon>
    </lineage>
</organism>
<evidence type="ECO:0000313" key="2">
    <source>
        <dbReference type="Proteomes" id="UP001370758"/>
    </source>
</evidence>